<dbReference type="NCBIfam" id="NF006573">
    <property type="entry name" value="PRK09094.1"/>
    <property type="match status" value="1"/>
</dbReference>
<accession>A0A916ZJ63</accession>
<evidence type="ECO:0000256" key="2">
    <source>
        <dbReference type="ARBA" id="ARBA00010388"/>
    </source>
</evidence>
<dbReference type="PANTHER" id="PTHR34583">
    <property type="entry name" value="ANTIPORTER SUBUNIT MNHC2-RELATED"/>
    <property type="match status" value="1"/>
</dbReference>
<dbReference type="Gene3D" id="1.10.287.3510">
    <property type="match status" value="1"/>
</dbReference>
<comment type="similarity">
    <text evidence="2">Belongs to the CPA3 antiporters (TC 2.A.63) subunit C family.</text>
</comment>
<sequence>MEILVSIGVGLLFAGGIFLVLRPRSFSVVLGFTLISYAVNILVFVAGLLDRDTPPLFLPGAARLADPLPQALVLTAIVIGFGMTAYLVALSLRSLGEHGTDTVDSDRDAGE</sequence>
<dbReference type="AlphaFoldDB" id="A0A916ZJ63"/>
<keyword evidence="6 7" id="KW-0472">Membrane</keyword>
<dbReference type="EMBL" id="BMJM01000001">
    <property type="protein sequence ID" value="GGE00510.1"/>
    <property type="molecule type" value="Genomic_DNA"/>
</dbReference>
<keyword evidence="5 7" id="KW-1133">Transmembrane helix</keyword>
<protein>
    <submittedName>
        <fullName evidence="8">Na+/H+ antiporter subunit C</fullName>
    </submittedName>
</protein>
<evidence type="ECO:0000256" key="4">
    <source>
        <dbReference type="ARBA" id="ARBA00022692"/>
    </source>
</evidence>
<evidence type="ECO:0000256" key="6">
    <source>
        <dbReference type="ARBA" id="ARBA00023136"/>
    </source>
</evidence>
<keyword evidence="3" id="KW-1003">Cell membrane</keyword>
<dbReference type="Proteomes" id="UP000635071">
    <property type="component" value="Unassembled WGS sequence"/>
</dbReference>
<comment type="subcellular location">
    <subcellularLocation>
        <location evidence="1">Cell membrane</location>
        <topology evidence="1">Multi-pass membrane protein</topology>
    </subcellularLocation>
</comment>
<reference evidence="8" key="2">
    <citation type="submission" date="2020-09" db="EMBL/GenBank/DDBJ databases">
        <authorList>
            <person name="Sun Q."/>
            <person name="Zhou Y."/>
        </authorList>
    </citation>
    <scope>NUCLEOTIDE SEQUENCE</scope>
    <source>
        <strain evidence="8">CGMCC 1.15519</strain>
    </source>
</reference>
<evidence type="ECO:0000256" key="5">
    <source>
        <dbReference type="ARBA" id="ARBA00022989"/>
    </source>
</evidence>
<name>A0A916ZJ63_9SPHN</name>
<keyword evidence="4 7" id="KW-0812">Transmembrane</keyword>
<dbReference type="InterPro" id="IPR039428">
    <property type="entry name" value="NUOK/Mnh_C1-like"/>
</dbReference>
<dbReference type="RefSeq" id="WP_188761175.1">
    <property type="nucleotide sequence ID" value="NZ_BMJM01000001.1"/>
</dbReference>
<dbReference type="PANTHER" id="PTHR34583:SF2">
    <property type="entry name" value="ANTIPORTER SUBUNIT MNHC2-RELATED"/>
    <property type="match status" value="1"/>
</dbReference>
<feature type="transmembrane region" description="Helical" evidence="7">
    <location>
        <begin position="28"/>
        <end position="49"/>
    </location>
</feature>
<evidence type="ECO:0000256" key="7">
    <source>
        <dbReference type="SAM" id="Phobius"/>
    </source>
</evidence>
<dbReference type="InterPro" id="IPR050601">
    <property type="entry name" value="CPA3_antiporter_subunitC"/>
</dbReference>
<organism evidence="8 9">
    <name type="scientific">Sandarakinorhabdus glacialis</name>
    <dbReference type="NCBI Taxonomy" id="1614636"/>
    <lineage>
        <taxon>Bacteria</taxon>
        <taxon>Pseudomonadati</taxon>
        <taxon>Pseudomonadota</taxon>
        <taxon>Alphaproteobacteria</taxon>
        <taxon>Sphingomonadales</taxon>
        <taxon>Sphingosinicellaceae</taxon>
        <taxon>Sandarakinorhabdus</taxon>
    </lineage>
</organism>
<evidence type="ECO:0000313" key="8">
    <source>
        <dbReference type="EMBL" id="GGE00510.1"/>
    </source>
</evidence>
<evidence type="ECO:0000256" key="1">
    <source>
        <dbReference type="ARBA" id="ARBA00004651"/>
    </source>
</evidence>
<comment type="caution">
    <text evidence="8">The sequence shown here is derived from an EMBL/GenBank/DDBJ whole genome shotgun (WGS) entry which is preliminary data.</text>
</comment>
<dbReference type="Pfam" id="PF00420">
    <property type="entry name" value="Oxidored_q2"/>
    <property type="match status" value="1"/>
</dbReference>
<keyword evidence="9" id="KW-1185">Reference proteome</keyword>
<evidence type="ECO:0000256" key="3">
    <source>
        <dbReference type="ARBA" id="ARBA00022475"/>
    </source>
</evidence>
<evidence type="ECO:0000313" key="9">
    <source>
        <dbReference type="Proteomes" id="UP000635071"/>
    </source>
</evidence>
<reference evidence="8" key="1">
    <citation type="journal article" date="2014" name="Int. J. Syst. Evol. Microbiol.">
        <title>Complete genome sequence of Corynebacterium casei LMG S-19264T (=DSM 44701T), isolated from a smear-ripened cheese.</title>
        <authorList>
            <consortium name="US DOE Joint Genome Institute (JGI-PGF)"/>
            <person name="Walter F."/>
            <person name="Albersmeier A."/>
            <person name="Kalinowski J."/>
            <person name="Ruckert C."/>
        </authorList>
    </citation>
    <scope>NUCLEOTIDE SEQUENCE</scope>
    <source>
        <strain evidence="8">CGMCC 1.15519</strain>
    </source>
</reference>
<feature type="transmembrane region" description="Helical" evidence="7">
    <location>
        <begin position="69"/>
        <end position="89"/>
    </location>
</feature>
<gene>
    <name evidence="8" type="primary">phaC</name>
    <name evidence="8" type="ORF">GCM10011529_03430</name>
</gene>
<feature type="transmembrane region" description="Helical" evidence="7">
    <location>
        <begin position="6"/>
        <end position="21"/>
    </location>
</feature>
<proteinExistence type="inferred from homology"/>
<dbReference type="GO" id="GO:0005886">
    <property type="term" value="C:plasma membrane"/>
    <property type="evidence" value="ECO:0007669"/>
    <property type="project" value="UniProtKB-SubCell"/>
</dbReference>